<gene>
    <name evidence="6" type="ordered locus">Pnec_1766</name>
</gene>
<dbReference type="Gene3D" id="1.10.760.10">
    <property type="entry name" value="Cytochrome c-like domain"/>
    <property type="match status" value="1"/>
</dbReference>
<evidence type="ECO:0000256" key="4">
    <source>
        <dbReference type="PROSITE-ProRule" id="PRU00433"/>
    </source>
</evidence>
<proteinExistence type="predicted"/>
<dbReference type="InterPro" id="IPR015170">
    <property type="entry name" value="DUF1924_SHP"/>
</dbReference>
<dbReference type="PROSITE" id="PS51007">
    <property type="entry name" value="CYTC"/>
    <property type="match status" value="1"/>
</dbReference>
<dbReference type="Pfam" id="PF09086">
    <property type="entry name" value="DUF1924"/>
    <property type="match status" value="1"/>
</dbReference>
<evidence type="ECO:0000313" key="6">
    <source>
        <dbReference type="EMBL" id="ACB44820.1"/>
    </source>
</evidence>
<dbReference type="eggNOG" id="COG2010">
    <property type="taxonomic scope" value="Bacteria"/>
</dbReference>
<sequence length="150" mass="16729">MFLGLYGVANATSPQELLKAYETQSGKASASRGEQFFNSKHGKEWSCLSCHESPPNHETKHVVTGKAIKPLAPSANSARFTDEDKVDKWFKRNRNDVLGRECTSQEKADVLAWLMSIKRGLNENFLYFFISGISGEPDPDSKDADARWSA</sequence>
<dbReference type="InterPro" id="IPR009056">
    <property type="entry name" value="Cyt_c-like_dom"/>
</dbReference>
<organism evidence="6">
    <name type="scientific">Polynucleobacter necessarius subsp. necessarius (strain STIR1)</name>
    <dbReference type="NCBI Taxonomy" id="452638"/>
    <lineage>
        <taxon>Bacteria</taxon>
        <taxon>Pseudomonadati</taxon>
        <taxon>Pseudomonadota</taxon>
        <taxon>Betaproteobacteria</taxon>
        <taxon>Burkholderiales</taxon>
        <taxon>Burkholderiaceae</taxon>
        <taxon>Polynucleobacter</taxon>
    </lineage>
</organism>
<accession>B1XSM1</accession>
<dbReference type="GO" id="GO:0020037">
    <property type="term" value="F:heme binding"/>
    <property type="evidence" value="ECO:0007669"/>
    <property type="project" value="InterPro"/>
</dbReference>
<keyword evidence="1 4" id="KW-0349">Heme</keyword>
<dbReference type="HOGENOM" id="CLU_146035_0_0_4"/>
<dbReference type="AlphaFoldDB" id="B1XSM1"/>
<keyword evidence="3 4" id="KW-0408">Iron</keyword>
<feature type="domain" description="Cytochrome c" evidence="5">
    <location>
        <begin position="28"/>
        <end position="118"/>
    </location>
</feature>
<evidence type="ECO:0000256" key="2">
    <source>
        <dbReference type="ARBA" id="ARBA00022723"/>
    </source>
</evidence>
<dbReference type="OrthoDB" id="5295318at2"/>
<dbReference type="GO" id="GO:0046872">
    <property type="term" value="F:metal ion binding"/>
    <property type="evidence" value="ECO:0007669"/>
    <property type="project" value="UniProtKB-KW"/>
</dbReference>
<dbReference type="KEGG" id="pne:Pnec_1766"/>
<name>B1XSM1_POLNS</name>
<dbReference type="EMBL" id="CP001010">
    <property type="protein sequence ID" value="ACB44820.1"/>
    <property type="molecule type" value="Genomic_DNA"/>
</dbReference>
<dbReference type="SUPFAM" id="SSF46626">
    <property type="entry name" value="Cytochrome c"/>
    <property type="match status" value="1"/>
</dbReference>
<dbReference type="STRING" id="452638.Pnec_1766"/>
<evidence type="ECO:0000259" key="5">
    <source>
        <dbReference type="PROSITE" id="PS51007"/>
    </source>
</evidence>
<evidence type="ECO:0000256" key="3">
    <source>
        <dbReference type="ARBA" id="ARBA00023004"/>
    </source>
</evidence>
<protein>
    <recommendedName>
        <fullName evidence="5">Cytochrome c domain-containing protein</fullName>
    </recommendedName>
</protein>
<evidence type="ECO:0000256" key="1">
    <source>
        <dbReference type="ARBA" id="ARBA00022617"/>
    </source>
</evidence>
<dbReference type="InterPro" id="IPR036909">
    <property type="entry name" value="Cyt_c-like_dom_sf"/>
</dbReference>
<dbReference type="GO" id="GO:0009055">
    <property type="term" value="F:electron transfer activity"/>
    <property type="evidence" value="ECO:0007669"/>
    <property type="project" value="InterPro"/>
</dbReference>
<reference evidence="6" key="1">
    <citation type="submission" date="2008-03" db="EMBL/GenBank/DDBJ databases">
        <title>Complete sequence of Polynucleobacter necessarius STIR1.</title>
        <authorList>
            <consortium name="US DOE Joint Genome Institute"/>
            <person name="Copeland A."/>
            <person name="Lucas S."/>
            <person name="Lapidus A."/>
            <person name="Barry K."/>
            <person name="Detter J.C."/>
            <person name="Glavina del Rio T."/>
            <person name="Hammon N."/>
            <person name="Israni S."/>
            <person name="Dalin E."/>
            <person name="Tice H."/>
            <person name="Pitluck S."/>
            <person name="Chain P."/>
            <person name="Malfatti S."/>
            <person name="Shin M."/>
            <person name="Vergez L."/>
            <person name="Schmutz J."/>
            <person name="Larimer F."/>
            <person name="Land M."/>
            <person name="Hauser L."/>
            <person name="Kyrpides N."/>
            <person name="Kim E."/>
            <person name="Hahn M."/>
            <person name="Richardson P."/>
        </authorList>
    </citation>
    <scope>NUCLEOTIDE SEQUENCE [LARGE SCALE GENOMIC DNA]</scope>
    <source>
        <strain evidence="6">STIR1</strain>
    </source>
</reference>
<keyword evidence="2 4" id="KW-0479">Metal-binding</keyword>